<feature type="chain" id="PRO_5045408085" description="Glutathione hydrolase proenzyme" evidence="10">
    <location>
        <begin position="28"/>
        <end position="615"/>
    </location>
</feature>
<evidence type="ECO:0000256" key="9">
    <source>
        <dbReference type="RuleBase" id="RU368036"/>
    </source>
</evidence>
<evidence type="ECO:0000256" key="8">
    <source>
        <dbReference type="ARBA" id="ARBA00047417"/>
    </source>
</evidence>
<evidence type="ECO:0000256" key="7">
    <source>
        <dbReference type="ARBA" id="ARBA00023315"/>
    </source>
</evidence>
<dbReference type="PANTHER" id="PTHR43199">
    <property type="entry name" value="GLUTATHIONE HYDROLASE"/>
    <property type="match status" value="1"/>
</dbReference>
<evidence type="ECO:0000256" key="2">
    <source>
        <dbReference type="ARBA" id="ARBA00001089"/>
    </source>
</evidence>
<comment type="subunit">
    <text evidence="9">This enzyme consists of two polypeptide chains, which are synthesized in precursor form from a single polypeptide.</text>
</comment>
<protein>
    <recommendedName>
        <fullName evidence="9">Glutathione hydrolase proenzyme</fullName>
        <ecNumber evidence="9">2.3.2.2</ecNumber>
        <ecNumber evidence="9">3.4.19.13</ecNumber>
    </recommendedName>
    <component>
        <recommendedName>
            <fullName evidence="9">Glutathione hydrolase large chain</fullName>
        </recommendedName>
    </component>
    <component>
        <recommendedName>
            <fullName evidence="9">Glutathione hydrolase small chain</fullName>
        </recommendedName>
    </component>
</protein>
<sequence>MDHRRSRARRSAAVLAALALTATGAVAGTAATSASAHPRPPWADKVPTAVGYGGAISTVDPDASRIGLDVLRRGGNAVDAAVAAAAALGVTEPYSAGLGGGGYFVYYDARSGEVHTVDGRETAPAAMPRDAFIDPATGEPYPFTPELVTSGVAVGTPGTPATWETALDEWGTYSLRKALAPATRLARRGFVVDQTFHDQTADNAERFAAFPDTAELFLPRGEAPRVGTRFRNPDLARTYTMLGRHGTDAFYGGRLAREMVDVVQDPVTDPDTDLPVPAGYLELEDLAGYETILQDATHSDYRDFDVYGMAPSSSGGSTVGEALNILETFDLAGMSDTDYLHHYLEASALAFADRGAYLGDPAFVDVPLDTLLSDGFAAERACLVDPAAAAAKPVPPGDVNASSGQCGETIAPVDADTENVSTTNLTVVDKRGNVVEYTLTIEQTGGSGMVVPDRGFLLNNELTDFSTVWRADDPNRIAPGKRPRSSMSPTIVLRGGEPVLALGSPGGSTIITTVLQTLTNHLDRGMQIADALAAPRAAQRNTASVTAEPEFIAAYGPGLEALGHRLVPAGDAFTSAAEIGAATAVQIGDDGLLTAVSEPRRRGGGAALVVRPVRP</sequence>
<comment type="pathway">
    <text evidence="9">Sulfur metabolism; glutathione metabolism.</text>
</comment>
<evidence type="ECO:0000313" key="11">
    <source>
        <dbReference type="EMBL" id="MCA5894071.1"/>
    </source>
</evidence>
<gene>
    <name evidence="11" type="primary">ggt</name>
    <name evidence="11" type="ORF">LEP48_12030</name>
</gene>
<organism evidence="11 12">
    <name type="scientific">Isoptericola luteus</name>
    <dbReference type="NCBI Taxonomy" id="2879484"/>
    <lineage>
        <taxon>Bacteria</taxon>
        <taxon>Bacillati</taxon>
        <taxon>Actinomycetota</taxon>
        <taxon>Actinomycetes</taxon>
        <taxon>Micrococcales</taxon>
        <taxon>Promicromonosporaceae</taxon>
        <taxon>Isoptericola</taxon>
    </lineage>
</organism>
<dbReference type="InterPro" id="IPR000101">
    <property type="entry name" value="GGT_peptidase"/>
</dbReference>
<name>A0ABS7ZGC3_9MICO</name>
<evidence type="ECO:0000256" key="3">
    <source>
        <dbReference type="ARBA" id="ARBA00009381"/>
    </source>
</evidence>
<dbReference type="Gene3D" id="1.10.246.130">
    <property type="match status" value="1"/>
</dbReference>
<keyword evidence="12" id="KW-1185">Reference proteome</keyword>
<keyword evidence="7 9" id="KW-0012">Acyltransferase</keyword>
<proteinExistence type="inferred from homology"/>
<keyword evidence="10" id="KW-0732">Signal</keyword>
<dbReference type="PANTHER" id="PTHR43199:SF1">
    <property type="entry name" value="GLUTATHIONE HYDROLASE PROENZYME"/>
    <property type="match status" value="1"/>
</dbReference>
<comment type="catalytic activity">
    <reaction evidence="1 9">
        <text>an S-substituted glutathione + H2O = an S-substituted L-cysteinylglycine + L-glutamate</text>
        <dbReference type="Rhea" id="RHEA:59468"/>
        <dbReference type="ChEBI" id="CHEBI:15377"/>
        <dbReference type="ChEBI" id="CHEBI:29985"/>
        <dbReference type="ChEBI" id="CHEBI:90779"/>
        <dbReference type="ChEBI" id="CHEBI:143103"/>
        <dbReference type="EC" id="3.4.19.13"/>
    </reaction>
</comment>
<evidence type="ECO:0000256" key="4">
    <source>
        <dbReference type="ARBA" id="ARBA00022679"/>
    </source>
</evidence>
<dbReference type="GO" id="GO:0103068">
    <property type="term" value="F:leukotriene C4 gamma-glutamyl transferase activity"/>
    <property type="evidence" value="ECO:0007669"/>
    <property type="project" value="UniProtKB-EC"/>
</dbReference>
<comment type="similarity">
    <text evidence="3 9">Belongs to the gamma-glutamyltransferase family.</text>
</comment>
<dbReference type="Proteomes" id="UP001319870">
    <property type="component" value="Unassembled WGS sequence"/>
</dbReference>
<feature type="signal peptide" evidence="10">
    <location>
        <begin position="1"/>
        <end position="27"/>
    </location>
</feature>
<evidence type="ECO:0000313" key="12">
    <source>
        <dbReference type="Proteomes" id="UP001319870"/>
    </source>
</evidence>
<dbReference type="EC" id="3.4.19.13" evidence="9"/>
<evidence type="ECO:0000256" key="1">
    <source>
        <dbReference type="ARBA" id="ARBA00001049"/>
    </source>
</evidence>
<comment type="PTM">
    <text evidence="9">Cleaved by autocatalysis into a large and a small subunit.</text>
</comment>
<dbReference type="RefSeq" id="WP_225565841.1">
    <property type="nucleotide sequence ID" value="NZ_JAIXCQ010000008.1"/>
</dbReference>
<evidence type="ECO:0000256" key="6">
    <source>
        <dbReference type="ARBA" id="ARBA00023145"/>
    </source>
</evidence>
<dbReference type="Pfam" id="PF01019">
    <property type="entry name" value="G_glu_transpept"/>
    <property type="match status" value="1"/>
</dbReference>
<comment type="caution">
    <text evidence="11">The sequence shown here is derived from an EMBL/GenBank/DDBJ whole genome shotgun (WGS) entry which is preliminary data.</text>
</comment>
<dbReference type="Gene3D" id="3.60.20.40">
    <property type="match status" value="1"/>
</dbReference>
<keyword evidence="5 9" id="KW-0378">Hydrolase</keyword>
<dbReference type="InterPro" id="IPR051792">
    <property type="entry name" value="GGT_bact"/>
</dbReference>
<dbReference type="NCBIfam" id="TIGR00066">
    <property type="entry name" value="g_glut_trans"/>
    <property type="match status" value="1"/>
</dbReference>
<evidence type="ECO:0000256" key="10">
    <source>
        <dbReference type="SAM" id="SignalP"/>
    </source>
</evidence>
<dbReference type="InterPro" id="IPR029055">
    <property type="entry name" value="Ntn_hydrolases_N"/>
</dbReference>
<keyword evidence="9" id="KW-0317">Glutathione biosynthesis</keyword>
<keyword evidence="6 9" id="KW-0865">Zymogen</keyword>
<dbReference type="EMBL" id="JAIXCQ010000008">
    <property type="protein sequence ID" value="MCA5894071.1"/>
    <property type="molecule type" value="Genomic_DNA"/>
</dbReference>
<dbReference type="SUPFAM" id="SSF56235">
    <property type="entry name" value="N-terminal nucleophile aminohydrolases (Ntn hydrolases)"/>
    <property type="match status" value="1"/>
</dbReference>
<accession>A0ABS7ZGC3</accession>
<comment type="catalytic activity">
    <reaction evidence="2 9">
        <text>glutathione + H2O = L-cysteinylglycine + L-glutamate</text>
        <dbReference type="Rhea" id="RHEA:28807"/>
        <dbReference type="ChEBI" id="CHEBI:15377"/>
        <dbReference type="ChEBI" id="CHEBI:29985"/>
        <dbReference type="ChEBI" id="CHEBI:57925"/>
        <dbReference type="ChEBI" id="CHEBI:61694"/>
        <dbReference type="EC" id="3.4.19.13"/>
    </reaction>
</comment>
<dbReference type="InterPro" id="IPR043137">
    <property type="entry name" value="GGT_ssub_C"/>
</dbReference>
<keyword evidence="4 9" id="KW-0808">Transferase</keyword>
<comment type="catalytic activity">
    <reaction evidence="8 9">
        <text>an N-terminal (5-L-glutamyl)-[peptide] + an alpha-amino acid = 5-L-glutamyl amino acid + an N-terminal L-alpha-aminoacyl-[peptide]</text>
        <dbReference type="Rhea" id="RHEA:23904"/>
        <dbReference type="Rhea" id="RHEA-COMP:9780"/>
        <dbReference type="Rhea" id="RHEA-COMP:9795"/>
        <dbReference type="ChEBI" id="CHEBI:77644"/>
        <dbReference type="ChEBI" id="CHEBI:78597"/>
        <dbReference type="ChEBI" id="CHEBI:78599"/>
        <dbReference type="ChEBI" id="CHEBI:78608"/>
        <dbReference type="EC" id="2.3.2.2"/>
    </reaction>
</comment>
<dbReference type="EC" id="2.3.2.2" evidence="9"/>
<reference evidence="11 12" key="1">
    <citation type="submission" date="2021-09" db="EMBL/GenBank/DDBJ databases">
        <title>Isoptericola luteus sp. nov., a novel bacterium isolated from Harbin, the capital city of Heilongjiang province.</title>
        <authorList>
            <person name="Li J."/>
        </authorList>
    </citation>
    <scope>NUCLEOTIDE SEQUENCE [LARGE SCALE GENOMIC DNA]</scope>
    <source>
        <strain evidence="11 12">NEAU-Y5</strain>
    </source>
</reference>
<evidence type="ECO:0000256" key="5">
    <source>
        <dbReference type="ARBA" id="ARBA00022801"/>
    </source>
</evidence>
<dbReference type="PRINTS" id="PR01210">
    <property type="entry name" value="GGTRANSPTASE"/>
</dbReference>
<dbReference type="InterPro" id="IPR043138">
    <property type="entry name" value="GGT_lsub"/>
</dbReference>